<dbReference type="PANTHER" id="PTHR43280:SF28">
    <property type="entry name" value="HTH-TYPE TRANSCRIPTIONAL ACTIVATOR RHAS"/>
    <property type="match status" value="1"/>
</dbReference>
<dbReference type="EMBL" id="BRLB01000019">
    <property type="protein sequence ID" value="GKX31596.1"/>
    <property type="molecule type" value="Genomic_DNA"/>
</dbReference>
<comment type="caution">
    <text evidence="5">The sequence shown here is derived from an EMBL/GenBank/DDBJ whole genome shotgun (WGS) entry which is preliminary data.</text>
</comment>
<dbReference type="Proteomes" id="UP001144256">
    <property type="component" value="Unassembled WGS sequence"/>
</dbReference>
<dbReference type="GO" id="GO:0043565">
    <property type="term" value="F:sequence-specific DNA binding"/>
    <property type="evidence" value="ECO:0007669"/>
    <property type="project" value="InterPro"/>
</dbReference>
<dbReference type="AlphaFoldDB" id="A0A9W5YF87"/>
<evidence type="ECO:0000259" key="4">
    <source>
        <dbReference type="PROSITE" id="PS01124"/>
    </source>
</evidence>
<dbReference type="PANTHER" id="PTHR43280">
    <property type="entry name" value="ARAC-FAMILY TRANSCRIPTIONAL REGULATOR"/>
    <property type="match status" value="1"/>
</dbReference>
<evidence type="ECO:0000256" key="1">
    <source>
        <dbReference type="ARBA" id="ARBA00023015"/>
    </source>
</evidence>
<organism evidence="5 6">
    <name type="scientific">Vallitalea longa</name>
    <dbReference type="NCBI Taxonomy" id="2936439"/>
    <lineage>
        <taxon>Bacteria</taxon>
        <taxon>Bacillati</taxon>
        <taxon>Bacillota</taxon>
        <taxon>Clostridia</taxon>
        <taxon>Lachnospirales</taxon>
        <taxon>Vallitaleaceae</taxon>
        <taxon>Vallitalea</taxon>
    </lineage>
</organism>
<dbReference type="Pfam" id="PF02311">
    <property type="entry name" value="AraC_binding"/>
    <property type="match status" value="1"/>
</dbReference>
<dbReference type="InterPro" id="IPR003313">
    <property type="entry name" value="AraC-bd"/>
</dbReference>
<evidence type="ECO:0000256" key="2">
    <source>
        <dbReference type="ARBA" id="ARBA00023125"/>
    </source>
</evidence>
<keyword evidence="6" id="KW-1185">Reference proteome</keyword>
<dbReference type="PROSITE" id="PS01124">
    <property type="entry name" value="HTH_ARAC_FAMILY_2"/>
    <property type="match status" value="1"/>
</dbReference>
<accession>A0A9W5YF87</accession>
<evidence type="ECO:0000256" key="3">
    <source>
        <dbReference type="ARBA" id="ARBA00023163"/>
    </source>
</evidence>
<protein>
    <recommendedName>
        <fullName evidence="4">HTH araC/xylS-type domain-containing protein</fullName>
    </recommendedName>
</protein>
<reference evidence="5" key="1">
    <citation type="submission" date="2022-06" db="EMBL/GenBank/DDBJ databases">
        <title>Vallitalea longa sp. nov., an anaerobic bacterium isolated from marine sediment.</title>
        <authorList>
            <person name="Hirano S."/>
            <person name="Terahara T."/>
            <person name="Mori K."/>
            <person name="Hamada M."/>
            <person name="Matsumoto R."/>
            <person name="Kobayashi T."/>
        </authorList>
    </citation>
    <scope>NUCLEOTIDE SEQUENCE</scope>
    <source>
        <strain evidence="5">SH18-1</strain>
    </source>
</reference>
<evidence type="ECO:0000313" key="5">
    <source>
        <dbReference type="EMBL" id="GKX31596.1"/>
    </source>
</evidence>
<dbReference type="RefSeq" id="WP_281818761.1">
    <property type="nucleotide sequence ID" value="NZ_BRLB01000019.1"/>
</dbReference>
<dbReference type="InterPro" id="IPR018060">
    <property type="entry name" value="HTH_AraC"/>
</dbReference>
<dbReference type="SUPFAM" id="SSF46689">
    <property type="entry name" value="Homeodomain-like"/>
    <property type="match status" value="1"/>
</dbReference>
<keyword evidence="3" id="KW-0804">Transcription</keyword>
<dbReference type="PROSITE" id="PS00041">
    <property type="entry name" value="HTH_ARAC_FAMILY_1"/>
    <property type="match status" value="1"/>
</dbReference>
<proteinExistence type="predicted"/>
<sequence>MIFHMKTDVLPMVRFIGQIYYHQPWKHFERKANEFIVYVIKRGNMFIEEDGIRYHLHKKDIFIFEPNKNHKGYKSASCEYFHIHFSNLGLCETDFKDIITLANELRKRRYCATTSNCLSSELPNDSKCFLPKQYSLEHIDYYSNKLKECINNYEIRIENYKEIISTELLNLFIRISREFASNIIESSSNQISKPQHKATEVLNYINSEYTNKLTGYVIAEHFDSNYDYLNRCFKQLTGHTIINYINMLRINKAKELILTTNMKFTEIAYLVGIDNPYYFSKLFKKYAGCTATDYYNNTMLLP</sequence>
<dbReference type="InterPro" id="IPR009057">
    <property type="entry name" value="Homeodomain-like_sf"/>
</dbReference>
<dbReference type="Gene3D" id="1.10.10.60">
    <property type="entry name" value="Homeodomain-like"/>
    <property type="match status" value="2"/>
</dbReference>
<dbReference type="InterPro" id="IPR018062">
    <property type="entry name" value="HTH_AraC-typ_CS"/>
</dbReference>
<dbReference type="SMART" id="SM00342">
    <property type="entry name" value="HTH_ARAC"/>
    <property type="match status" value="1"/>
</dbReference>
<dbReference type="Pfam" id="PF12833">
    <property type="entry name" value="HTH_18"/>
    <property type="match status" value="1"/>
</dbReference>
<dbReference type="InterPro" id="IPR037923">
    <property type="entry name" value="HTH-like"/>
</dbReference>
<keyword evidence="1" id="KW-0805">Transcription regulation</keyword>
<dbReference type="SUPFAM" id="SSF51215">
    <property type="entry name" value="Regulatory protein AraC"/>
    <property type="match status" value="1"/>
</dbReference>
<gene>
    <name evidence="5" type="ORF">SH1V18_40760</name>
</gene>
<keyword evidence="2" id="KW-0238">DNA-binding</keyword>
<feature type="domain" description="HTH araC/xylS-type" evidence="4">
    <location>
        <begin position="199"/>
        <end position="297"/>
    </location>
</feature>
<name>A0A9W5YF87_9FIRM</name>
<evidence type="ECO:0000313" key="6">
    <source>
        <dbReference type="Proteomes" id="UP001144256"/>
    </source>
</evidence>
<dbReference type="GO" id="GO:0003700">
    <property type="term" value="F:DNA-binding transcription factor activity"/>
    <property type="evidence" value="ECO:0007669"/>
    <property type="project" value="InterPro"/>
</dbReference>